<dbReference type="STRING" id="736.B0184_06910"/>
<dbReference type="InterPro" id="IPR029028">
    <property type="entry name" value="Alpha/beta_knot_MTases"/>
</dbReference>
<dbReference type="GO" id="GO:0003723">
    <property type="term" value="F:RNA binding"/>
    <property type="evidence" value="ECO:0007669"/>
    <property type="project" value="InterPro"/>
</dbReference>
<dbReference type="InterPro" id="IPR001537">
    <property type="entry name" value="SpoU_MeTrfase"/>
</dbReference>
<evidence type="ECO:0000259" key="4">
    <source>
        <dbReference type="SMART" id="SM00967"/>
    </source>
</evidence>
<dbReference type="AlphaFoldDB" id="A0A369ZTB9"/>
<dbReference type="GO" id="GO:0005829">
    <property type="term" value="C:cytosol"/>
    <property type="evidence" value="ECO:0007669"/>
    <property type="project" value="TreeGrafter"/>
</dbReference>
<feature type="domain" description="RNA 2-O ribose methyltransferase substrate binding" evidence="4">
    <location>
        <begin position="108"/>
        <end position="183"/>
    </location>
</feature>
<sequence length="343" mass="38313">MKPVFNEHTPKFKTAEEKSFKRNERSNDRSNERPTNARTPKGKLSLSRQNQRITPENIYPSEARKANGQGQVKINIKQSASLQKEKKTGPLSPRAPEKIKKNRAEEMKIYGENSCLALFAQRPSLIVRLWATVEGAKKLGDMLSYLAEHKKAYHIVSREEMEKVTGSEHHGDVCLLVKKNRIYSLEGYLQLEHIQDCLVLLDGVNNAQNIGGIVRTCAFYGVKGIISENGECLNSSAAARVAEGGLEFVHTLETKNKQIALQQLRQAGYQVLHLTRQKQAPSLSKVKLAKKVVFVLSEVVSNHIEYSEDTTVQLSVNNPLVSGLNVAVNAGVLLNQWYVSQVL</sequence>
<dbReference type="EMBL" id="QEQF01000001">
    <property type="protein sequence ID" value="RDF11667.1"/>
    <property type="molecule type" value="Genomic_DNA"/>
</dbReference>
<dbReference type="GO" id="GO:0032259">
    <property type="term" value="P:methylation"/>
    <property type="evidence" value="ECO:0007669"/>
    <property type="project" value="UniProtKB-KW"/>
</dbReference>
<dbReference type="SUPFAM" id="SSF75217">
    <property type="entry name" value="alpha/beta knot"/>
    <property type="match status" value="1"/>
</dbReference>
<dbReference type="Gene3D" id="3.40.1280.10">
    <property type="match status" value="1"/>
</dbReference>
<dbReference type="PANTHER" id="PTHR46429:SF2">
    <property type="entry name" value="TRNA_RRNA METHYLTRANSFERASE"/>
    <property type="match status" value="1"/>
</dbReference>
<reference evidence="5 6" key="1">
    <citation type="submission" date="2018-05" db="EMBL/GenBank/DDBJ databases">
        <title>Draft Genome Sequences for a Diverse set of 7 Haemophilus Species.</title>
        <authorList>
            <person name="Nichols M."/>
            <person name="Topaz N."/>
            <person name="Wang X."/>
            <person name="Wang X."/>
            <person name="Boxrud D."/>
        </authorList>
    </citation>
    <scope>NUCLEOTIDE SEQUENCE [LARGE SCALE GENOMIC DNA]</scope>
    <source>
        <strain evidence="5 6">C2014016342</strain>
    </source>
</reference>
<feature type="region of interest" description="Disordered" evidence="3">
    <location>
        <begin position="78"/>
        <end position="97"/>
    </location>
</feature>
<keyword evidence="1 5" id="KW-0489">Methyltransferase</keyword>
<evidence type="ECO:0000313" key="5">
    <source>
        <dbReference type="EMBL" id="RDF11667.1"/>
    </source>
</evidence>
<dbReference type="InterPro" id="IPR016479">
    <property type="entry name" value="YfiF_prd"/>
</dbReference>
<dbReference type="InterPro" id="IPR029064">
    <property type="entry name" value="Ribosomal_eL30-like_sf"/>
</dbReference>
<protein>
    <submittedName>
        <fullName evidence="5">rRNA methyltransferase</fullName>
    </submittedName>
</protein>
<proteinExistence type="predicted"/>
<comment type="caution">
    <text evidence="5">The sequence shown here is derived from an EMBL/GenBank/DDBJ whole genome shotgun (WGS) entry which is preliminary data.</text>
</comment>
<dbReference type="InterPro" id="IPR004441">
    <property type="entry name" value="rRNA_MeTrfase_TrmH"/>
</dbReference>
<dbReference type="SUPFAM" id="SSF55315">
    <property type="entry name" value="L30e-like"/>
    <property type="match status" value="1"/>
</dbReference>
<evidence type="ECO:0000313" key="6">
    <source>
        <dbReference type="Proteomes" id="UP000253945"/>
    </source>
</evidence>
<dbReference type="GO" id="GO:0008173">
    <property type="term" value="F:RNA methyltransferase activity"/>
    <property type="evidence" value="ECO:0007669"/>
    <property type="project" value="InterPro"/>
</dbReference>
<dbReference type="InterPro" id="IPR029026">
    <property type="entry name" value="tRNA_m1G_MTases_N"/>
</dbReference>
<accession>A0A369ZTB9</accession>
<feature type="compositionally biased region" description="Basic and acidic residues" evidence="3">
    <location>
        <begin position="8"/>
        <end position="32"/>
    </location>
</feature>
<name>A0A369ZTB9_9PAST</name>
<dbReference type="Pfam" id="PF08032">
    <property type="entry name" value="SpoU_sub_bind"/>
    <property type="match status" value="1"/>
</dbReference>
<dbReference type="RefSeq" id="WP_111353082.1">
    <property type="nucleotide sequence ID" value="NZ_QEQF01000001.1"/>
</dbReference>
<dbReference type="GO" id="GO:0006396">
    <property type="term" value="P:RNA processing"/>
    <property type="evidence" value="ECO:0007669"/>
    <property type="project" value="InterPro"/>
</dbReference>
<dbReference type="InterPro" id="IPR013123">
    <property type="entry name" value="SpoU_subst-bd"/>
</dbReference>
<keyword evidence="2 5" id="KW-0808">Transferase</keyword>
<dbReference type="Proteomes" id="UP000253945">
    <property type="component" value="Unassembled WGS sequence"/>
</dbReference>
<dbReference type="Gene3D" id="3.30.1330.30">
    <property type="match status" value="1"/>
</dbReference>
<dbReference type="PANTHER" id="PTHR46429">
    <property type="entry name" value="23S RRNA (GUANOSINE-2'-O-)-METHYLTRANSFERASE RLMB"/>
    <property type="match status" value="1"/>
</dbReference>
<dbReference type="Pfam" id="PF00588">
    <property type="entry name" value="SpoU_methylase"/>
    <property type="match status" value="1"/>
</dbReference>
<gene>
    <name evidence="5" type="ORF">DPV92_00340</name>
</gene>
<dbReference type="PIRSF" id="PIRSF006280">
    <property type="entry name" value="YfiF_prd"/>
    <property type="match status" value="1"/>
</dbReference>
<dbReference type="SMART" id="SM00967">
    <property type="entry name" value="SpoU_sub_bind"/>
    <property type="match status" value="1"/>
</dbReference>
<feature type="region of interest" description="Disordered" evidence="3">
    <location>
        <begin position="1"/>
        <end position="71"/>
    </location>
</feature>
<organism evidence="5 6">
    <name type="scientific">Haemophilus paraphrohaemolyticus</name>
    <dbReference type="NCBI Taxonomy" id="736"/>
    <lineage>
        <taxon>Bacteria</taxon>
        <taxon>Pseudomonadati</taxon>
        <taxon>Pseudomonadota</taxon>
        <taxon>Gammaproteobacteria</taxon>
        <taxon>Pasteurellales</taxon>
        <taxon>Pasteurellaceae</taxon>
        <taxon>Haemophilus</taxon>
    </lineage>
</organism>
<evidence type="ECO:0000256" key="3">
    <source>
        <dbReference type="SAM" id="MobiDB-lite"/>
    </source>
</evidence>
<evidence type="ECO:0000256" key="1">
    <source>
        <dbReference type="ARBA" id="ARBA00022603"/>
    </source>
</evidence>
<evidence type="ECO:0000256" key="2">
    <source>
        <dbReference type="ARBA" id="ARBA00022679"/>
    </source>
</evidence>
<keyword evidence="6" id="KW-1185">Reference proteome</keyword>